<keyword evidence="2" id="KW-1185">Reference proteome</keyword>
<comment type="caution">
    <text evidence="1">The sequence shown here is derived from an EMBL/GenBank/DDBJ whole genome shotgun (WGS) entry which is preliminary data.</text>
</comment>
<proteinExistence type="predicted"/>
<sequence>MKGNPFAAFSLWERDARANRVKVAFCDNGSMVREQNAVKVAFCDNGSMVREQNAAKVAFCDNESMVRERIAVKVALCDNEGWNAFGHRLFVYPRNLPSSDTSASTSLMLNFSLD</sequence>
<reference evidence="1 2" key="1">
    <citation type="submission" date="2019-07" db="EMBL/GenBank/DDBJ databases">
        <authorList>
            <person name="Kim J."/>
        </authorList>
    </citation>
    <scope>NUCLEOTIDE SEQUENCE [LARGE SCALE GENOMIC DNA]</scope>
    <source>
        <strain evidence="1 2">G13</strain>
    </source>
</reference>
<gene>
    <name evidence="1" type="ORF">FPZ45_23440</name>
</gene>
<accession>A0A559J6J4</accession>
<organism evidence="1 2">
    <name type="scientific">Cohnella terricola</name>
    <dbReference type="NCBI Taxonomy" id="1289167"/>
    <lineage>
        <taxon>Bacteria</taxon>
        <taxon>Bacillati</taxon>
        <taxon>Bacillota</taxon>
        <taxon>Bacilli</taxon>
        <taxon>Bacillales</taxon>
        <taxon>Paenibacillaceae</taxon>
        <taxon>Cohnella</taxon>
    </lineage>
</organism>
<dbReference type="Proteomes" id="UP000316330">
    <property type="component" value="Unassembled WGS sequence"/>
</dbReference>
<dbReference type="AlphaFoldDB" id="A0A559J6J4"/>
<evidence type="ECO:0000313" key="1">
    <source>
        <dbReference type="EMBL" id="TVX95481.1"/>
    </source>
</evidence>
<evidence type="ECO:0000313" key="2">
    <source>
        <dbReference type="Proteomes" id="UP000316330"/>
    </source>
</evidence>
<protein>
    <submittedName>
        <fullName evidence="1">Uncharacterized protein</fullName>
    </submittedName>
</protein>
<dbReference type="EMBL" id="VNJJ01000022">
    <property type="protein sequence ID" value="TVX95481.1"/>
    <property type="molecule type" value="Genomic_DNA"/>
</dbReference>
<name>A0A559J6J4_9BACL</name>